<dbReference type="InterPro" id="IPR001002">
    <property type="entry name" value="Chitin-bd_1"/>
</dbReference>
<dbReference type="PANTHER" id="PTHR11177">
    <property type="entry name" value="CHITINASE"/>
    <property type="match status" value="1"/>
</dbReference>
<evidence type="ECO:0000256" key="2">
    <source>
        <dbReference type="SAM" id="SignalP"/>
    </source>
</evidence>
<feature type="disulfide bond" evidence="1">
    <location>
        <begin position="249"/>
        <end position="261"/>
    </location>
</feature>
<dbReference type="EMBL" id="JAELUQ010000009">
    <property type="protein sequence ID" value="KAG7408438.1"/>
    <property type="molecule type" value="Genomic_DNA"/>
</dbReference>
<dbReference type="GO" id="GO:0005576">
    <property type="term" value="C:extracellular region"/>
    <property type="evidence" value="ECO:0007669"/>
    <property type="project" value="TreeGrafter"/>
</dbReference>
<organism evidence="4 5">
    <name type="scientific">Fusarium oxysporum f. sp. rapae</name>
    <dbReference type="NCBI Taxonomy" id="485398"/>
    <lineage>
        <taxon>Eukaryota</taxon>
        <taxon>Fungi</taxon>
        <taxon>Dikarya</taxon>
        <taxon>Ascomycota</taxon>
        <taxon>Pezizomycotina</taxon>
        <taxon>Sordariomycetes</taxon>
        <taxon>Hypocreomycetidae</taxon>
        <taxon>Hypocreales</taxon>
        <taxon>Nectriaceae</taxon>
        <taxon>Fusarium</taxon>
        <taxon>Fusarium oxysporum species complex</taxon>
    </lineage>
</organism>
<dbReference type="Proteomes" id="UP000694050">
    <property type="component" value="Unassembled WGS sequence"/>
</dbReference>
<dbReference type="PANTHER" id="PTHR11177:SF317">
    <property type="entry name" value="CHITINASE 12-RELATED"/>
    <property type="match status" value="1"/>
</dbReference>
<evidence type="ECO:0000259" key="3">
    <source>
        <dbReference type="PROSITE" id="PS50941"/>
    </source>
</evidence>
<evidence type="ECO:0000256" key="1">
    <source>
        <dbReference type="PROSITE-ProRule" id="PRU00261"/>
    </source>
</evidence>
<accession>A0A8J5TRR6</accession>
<evidence type="ECO:0000313" key="4">
    <source>
        <dbReference type="EMBL" id="KAG7408438.1"/>
    </source>
</evidence>
<dbReference type="Pfam" id="PF00704">
    <property type="entry name" value="Glyco_hydro_18"/>
    <property type="match status" value="2"/>
</dbReference>
<comment type="caution">
    <text evidence="4">The sequence shown here is derived from an EMBL/GenBank/DDBJ whole genome shotgun (WGS) entry which is preliminary data.</text>
</comment>
<dbReference type="SMART" id="SM00636">
    <property type="entry name" value="Glyco_18"/>
    <property type="match status" value="1"/>
</dbReference>
<feature type="chain" id="PRO_5035288833" description="Chitin-binding type-1 domain-containing protein" evidence="2">
    <location>
        <begin position="18"/>
        <end position="329"/>
    </location>
</feature>
<gene>
    <name evidence="4" type="ORF">Forpe1208_v012502</name>
</gene>
<feature type="domain" description="Chitin-binding type-1" evidence="3">
    <location>
        <begin position="238"/>
        <end position="281"/>
    </location>
</feature>
<name>A0A8J5TRR6_FUSOX</name>
<dbReference type="GO" id="GO:0006032">
    <property type="term" value="P:chitin catabolic process"/>
    <property type="evidence" value="ECO:0007669"/>
    <property type="project" value="TreeGrafter"/>
</dbReference>
<sequence>MHLALLLSLGAAAVANAAISRNILYFDQWHTTELPPKSLTGAVTHVMMSFANSSLFAAQPAGKYKPFQSLEQVRQLFDHELNVCLSIGGWGDNSGFDEGVKTSSSRERFAKNIASTVDRLGFDCILTGNILVEMVMTYDLMNRRDHHTTHHVSIEGAASAIKKYISLGFPASKLVVGIPFYAKWFTTKNGYTCNQPIGCPTELLEDDDDGSDTGKSGFMTFEAANFAERPAKLTTTPDNTCGAGTSFKCAEGSCCGGSGWCGSTPEHCGTGCHFAYGKCDGIDISSSFHQALKNGYTDEEKGAQWYWDAKTRIFWSWETPELIQKRFRF</sequence>
<dbReference type="PROSITE" id="PS50941">
    <property type="entry name" value="CHIT_BIND_I_2"/>
    <property type="match status" value="1"/>
</dbReference>
<dbReference type="AlphaFoldDB" id="A0A8J5TRR6"/>
<dbReference type="GO" id="GO:0004568">
    <property type="term" value="F:chitinase activity"/>
    <property type="evidence" value="ECO:0007669"/>
    <property type="project" value="TreeGrafter"/>
</dbReference>
<dbReference type="CDD" id="cd11618">
    <property type="entry name" value="ChtBD1_1"/>
    <property type="match status" value="1"/>
</dbReference>
<dbReference type="GO" id="GO:0008061">
    <property type="term" value="F:chitin binding"/>
    <property type="evidence" value="ECO:0007669"/>
    <property type="project" value="UniProtKB-UniRule"/>
</dbReference>
<keyword evidence="2" id="KW-0732">Signal</keyword>
<reference evidence="4" key="1">
    <citation type="submission" date="2021-04" db="EMBL/GenBank/DDBJ databases">
        <title>First draft genome resource for Brassicaceae pathogens Fusarium oxysporum f. sp. raphani and Fusarium oxysporum f. sp. rapae.</title>
        <authorList>
            <person name="Asai S."/>
        </authorList>
    </citation>
    <scope>NUCLEOTIDE SEQUENCE</scope>
    <source>
        <strain evidence="4">Tf1208</strain>
    </source>
</reference>
<feature type="disulfide bond" evidence="1">
    <location>
        <begin position="254"/>
        <end position="268"/>
    </location>
</feature>
<evidence type="ECO:0000313" key="5">
    <source>
        <dbReference type="Proteomes" id="UP000694050"/>
    </source>
</evidence>
<proteinExistence type="predicted"/>
<dbReference type="InterPro" id="IPR050314">
    <property type="entry name" value="Glycosyl_Hydrlase_18"/>
</dbReference>
<dbReference type="GO" id="GO:0005975">
    <property type="term" value="P:carbohydrate metabolic process"/>
    <property type="evidence" value="ECO:0007669"/>
    <property type="project" value="InterPro"/>
</dbReference>
<keyword evidence="1" id="KW-0147">Chitin-binding</keyword>
<protein>
    <recommendedName>
        <fullName evidence="3">Chitin-binding type-1 domain-containing protein</fullName>
    </recommendedName>
</protein>
<comment type="caution">
    <text evidence="1">Lacks conserved residue(s) required for the propagation of feature annotation.</text>
</comment>
<dbReference type="InterPro" id="IPR001223">
    <property type="entry name" value="Glyco_hydro18_cat"/>
</dbReference>
<dbReference type="InterPro" id="IPR011583">
    <property type="entry name" value="Chitinase_II/V-like_cat"/>
</dbReference>
<feature type="signal peptide" evidence="2">
    <location>
        <begin position="1"/>
        <end position="17"/>
    </location>
</feature>
<keyword evidence="1" id="KW-1015">Disulfide bond</keyword>